<name>A0ABS1WY80_9GAMM</name>
<dbReference type="InterPro" id="IPR010583">
    <property type="entry name" value="MipA"/>
</dbReference>
<reference evidence="6 7" key="1">
    <citation type="journal article" date="2021" name="Int. J. Syst. Evol. Microbiol.">
        <title>Steroidobacter gossypii sp. nov., isolated from soil of cotton cropping field.</title>
        <authorList>
            <person name="Huang R."/>
            <person name="Yang S."/>
            <person name="Zhen C."/>
            <person name="Liu W."/>
        </authorList>
    </citation>
    <scope>NUCLEOTIDE SEQUENCE [LARGE SCALE GENOMIC DNA]</scope>
    <source>
        <strain evidence="6 7">S1-65</strain>
    </source>
</reference>
<comment type="caution">
    <text evidence="6">The sequence shown here is derived from an EMBL/GenBank/DDBJ whole genome shotgun (WGS) entry which is preliminary data.</text>
</comment>
<dbReference type="EMBL" id="JAEVLS010000003">
    <property type="protein sequence ID" value="MBM0105935.1"/>
    <property type="molecule type" value="Genomic_DNA"/>
</dbReference>
<dbReference type="PANTHER" id="PTHR38776">
    <property type="entry name" value="MLTA-INTERACTING PROTEIN-RELATED"/>
    <property type="match status" value="1"/>
</dbReference>
<organism evidence="6 7">
    <name type="scientific">Steroidobacter gossypii</name>
    <dbReference type="NCBI Taxonomy" id="2805490"/>
    <lineage>
        <taxon>Bacteria</taxon>
        <taxon>Pseudomonadati</taxon>
        <taxon>Pseudomonadota</taxon>
        <taxon>Gammaproteobacteria</taxon>
        <taxon>Steroidobacterales</taxon>
        <taxon>Steroidobacteraceae</taxon>
        <taxon>Steroidobacter</taxon>
    </lineage>
</organism>
<sequence length="271" mass="29521">MRIAPALSSIVVLLMTPLQLLFAQVVKEGEDRADVAPSNWSVGAAAGVRQSLYAGEDSTVRAFPLIGYEGERVYWRGLSLGYHLVRSETFVIDGFVAGRLDAVDADDFGRSELAARGIDRDLLEDRDDGADVGMSASWRGDAGEIELSLRADVTGASEGYEADLGYSYPIRLSSRVMLTPRVGVKFLSEDLANYYYGTLQEEVERGVPLYQPDSTVVPYVGLAAAVPFAEKWRLFGQVAYEALPSEIKDSPLIDEDAGRAGRAFLGVIYSF</sequence>
<evidence type="ECO:0000256" key="1">
    <source>
        <dbReference type="ARBA" id="ARBA00004442"/>
    </source>
</evidence>
<evidence type="ECO:0000256" key="5">
    <source>
        <dbReference type="ARBA" id="ARBA00023237"/>
    </source>
</evidence>
<evidence type="ECO:0000256" key="2">
    <source>
        <dbReference type="ARBA" id="ARBA00005722"/>
    </source>
</evidence>
<evidence type="ECO:0000256" key="4">
    <source>
        <dbReference type="ARBA" id="ARBA00023136"/>
    </source>
</evidence>
<comment type="similarity">
    <text evidence="2">Belongs to the MipA/OmpV family.</text>
</comment>
<dbReference type="RefSeq" id="WP_203168010.1">
    <property type="nucleotide sequence ID" value="NZ_JAEVLS010000003.1"/>
</dbReference>
<evidence type="ECO:0000313" key="7">
    <source>
        <dbReference type="Proteomes" id="UP000661077"/>
    </source>
</evidence>
<keyword evidence="4" id="KW-0472">Membrane</keyword>
<keyword evidence="7" id="KW-1185">Reference proteome</keyword>
<accession>A0ABS1WY80</accession>
<evidence type="ECO:0000313" key="6">
    <source>
        <dbReference type="EMBL" id="MBM0105935.1"/>
    </source>
</evidence>
<evidence type="ECO:0000256" key="3">
    <source>
        <dbReference type="ARBA" id="ARBA00022729"/>
    </source>
</evidence>
<protein>
    <submittedName>
        <fullName evidence="6">MipA/OmpV family protein</fullName>
    </submittedName>
</protein>
<gene>
    <name evidence="6" type="ORF">JM946_14480</name>
</gene>
<proteinExistence type="inferred from homology"/>
<comment type="subcellular location">
    <subcellularLocation>
        <location evidence="1">Cell outer membrane</location>
    </subcellularLocation>
</comment>
<keyword evidence="5" id="KW-0998">Cell outer membrane</keyword>
<dbReference type="PANTHER" id="PTHR38776:SF1">
    <property type="entry name" value="MLTA-INTERACTING PROTEIN-RELATED"/>
    <property type="match status" value="1"/>
</dbReference>
<dbReference type="Proteomes" id="UP000661077">
    <property type="component" value="Unassembled WGS sequence"/>
</dbReference>
<dbReference type="Pfam" id="PF06629">
    <property type="entry name" value="MipA"/>
    <property type="match status" value="1"/>
</dbReference>
<keyword evidence="3" id="KW-0732">Signal</keyword>